<evidence type="ECO:0000313" key="12">
    <source>
        <dbReference type="Proteomes" id="UP000663832"/>
    </source>
</evidence>
<reference evidence="8" key="1">
    <citation type="submission" date="2021-02" db="EMBL/GenBank/DDBJ databases">
        <authorList>
            <person name="Nowell W R."/>
        </authorList>
    </citation>
    <scope>NUCLEOTIDE SEQUENCE</scope>
</reference>
<dbReference type="EMBL" id="CAJNOM010000392">
    <property type="protein sequence ID" value="CAF1412187.1"/>
    <property type="molecule type" value="Genomic_DNA"/>
</dbReference>
<dbReference type="EMBL" id="CAJOBB010000877">
    <property type="protein sequence ID" value="CAF3769112.1"/>
    <property type="molecule type" value="Genomic_DNA"/>
</dbReference>
<dbReference type="Proteomes" id="UP000663868">
    <property type="component" value="Unassembled WGS sequence"/>
</dbReference>
<evidence type="ECO:0000313" key="10">
    <source>
        <dbReference type="EMBL" id="CAF3769112.1"/>
    </source>
</evidence>
<dbReference type="EMBL" id="CAJOAY010000585">
    <property type="protein sequence ID" value="CAF3697167.1"/>
    <property type="molecule type" value="Genomic_DNA"/>
</dbReference>
<dbReference type="Proteomes" id="UP000663844">
    <property type="component" value="Unassembled WGS sequence"/>
</dbReference>
<evidence type="ECO:0000313" key="5">
    <source>
        <dbReference type="EMBL" id="CAF1124873.1"/>
    </source>
</evidence>
<gene>
    <name evidence="6" type="ORF">BJG266_LOCUS26807</name>
    <name evidence="4" type="ORF">IZO911_LOCUS24122</name>
    <name evidence="5" type="ORF">JYZ213_LOCUS22685</name>
    <name evidence="10" type="ORF">KXQ929_LOCUS15259</name>
    <name evidence="9" type="ORF">OKA104_LOCUS12230</name>
    <name evidence="11" type="ORF">OXD698_LOCUS18277</name>
    <name evidence="7" type="ORF">QVE165_LOCUS37585</name>
    <name evidence="8" type="ORF">QVE165_LOCUS43670</name>
    <name evidence="3" type="ORF">VCS650_LOCUS19600</name>
</gene>
<evidence type="ECO:0000313" key="3">
    <source>
        <dbReference type="EMBL" id="CAF1091767.1"/>
    </source>
</evidence>
<dbReference type="EMBL" id="CAJNOE010000287">
    <property type="protein sequence ID" value="CAF1120646.1"/>
    <property type="molecule type" value="Genomic_DNA"/>
</dbReference>
<dbReference type="OrthoDB" id="9975832at2759"/>
<feature type="signal peptide" evidence="1">
    <location>
        <begin position="1"/>
        <end position="22"/>
    </location>
</feature>
<keyword evidence="12" id="KW-1185">Reference proteome</keyword>
<evidence type="ECO:0000313" key="8">
    <source>
        <dbReference type="EMBL" id="CAF1503689.1"/>
    </source>
</evidence>
<organism evidence="8 12">
    <name type="scientific">Adineta steineri</name>
    <dbReference type="NCBI Taxonomy" id="433720"/>
    <lineage>
        <taxon>Eukaryota</taxon>
        <taxon>Metazoa</taxon>
        <taxon>Spiralia</taxon>
        <taxon>Gnathifera</taxon>
        <taxon>Rotifera</taxon>
        <taxon>Eurotatoria</taxon>
        <taxon>Bdelloidea</taxon>
        <taxon>Adinetida</taxon>
        <taxon>Adinetidae</taxon>
        <taxon>Adineta</taxon>
    </lineage>
</organism>
<accession>A0A815TH30</accession>
<name>A0A815TH30_9BILA</name>
<evidence type="ECO:0000313" key="9">
    <source>
        <dbReference type="EMBL" id="CAF3697167.1"/>
    </source>
</evidence>
<comment type="caution">
    <text evidence="8">The sequence shown here is derived from an EMBL/GenBank/DDBJ whole genome shotgun (WGS) entry which is preliminary data.</text>
</comment>
<protein>
    <recommendedName>
        <fullName evidence="2">DUF2059 domain-containing protein</fullName>
    </recommendedName>
</protein>
<evidence type="ECO:0000313" key="4">
    <source>
        <dbReference type="EMBL" id="CAF1120646.1"/>
    </source>
</evidence>
<dbReference type="Proteomes" id="UP000663891">
    <property type="component" value="Unassembled WGS sequence"/>
</dbReference>
<keyword evidence="1" id="KW-0732">Signal</keyword>
<dbReference type="Proteomes" id="UP000663845">
    <property type="component" value="Unassembled WGS sequence"/>
</dbReference>
<evidence type="ECO:0000313" key="6">
    <source>
        <dbReference type="EMBL" id="CAF1199340.1"/>
    </source>
</evidence>
<proteinExistence type="predicted"/>
<dbReference type="EMBL" id="CAJNOM010000566">
    <property type="protein sequence ID" value="CAF1503689.1"/>
    <property type="molecule type" value="Genomic_DNA"/>
</dbReference>
<dbReference type="AlphaFoldDB" id="A0A815TH30"/>
<dbReference type="Proteomes" id="UP000663881">
    <property type="component" value="Unassembled WGS sequence"/>
</dbReference>
<feature type="domain" description="DUF2059" evidence="2">
    <location>
        <begin position="84"/>
        <end position="129"/>
    </location>
</feature>
<evidence type="ECO:0000313" key="7">
    <source>
        <dbReference type="EMBL" id="CAF1412187.1"/>
    </source>
</evidence>
<dbReference type="EMBL" id="CAJNOI010000232">
    <property type="protein sequence ID" value="CAF1199340.1"/>
    <property type="molecule type" value="Genomic_DNA"/>
</dbReference>
<dbReference type="Proteomes" id="UP000663832">
    <property type="component" value="Unassembled WGS sequence"/>
</dbReference>
<dbReference type="EMBL" id="CAJNOG010000260">
    <property type="protein sequence ID" value="CAF1124873.1"/>
    <property type="molecule type" value="Genomic_DNA"/>
</dbReference>
<feature type="chain" id="PRO_5035688044" description="DUF2059 domain-containing protein" evidence="1">
    <location>
        <begin position="23"/>
        <end position="152"/>
    </location>
</feature>
<sequence length="152" mass="17855">MNIIRFTMFIATLLLTITLSQGKPVQPSSSSNIEDYTKYLLNLITTENEYARFLSYLKIFPPKDNDNMRALYDDLFSFNAYISDIAHMYEKYYTLDEILQLIEFYSSPLGKKTLEFNNDLNQQMEDIMLTKISDYIFTSAEHNIHIPLPEIH</sequence>
<evidence type="ECO:0000313" key="11">
    <source>
        <dbReference type="EMBL" id="CAF3801403.1"/>
    </source>
</evidence>
<dbReference type="EMBL" id="CAJOAZ010001343">
    <property type="protein sequence ID" value="CAF3801403.1"/>
    <property type="molecule type" value="Genomic_DNA"/>
</dbReference>
<dbReference type="EMBL" id="CAJNON010000196">
    <property type="protein sequence ID" value="CAF1091767.1"/>
    <property type="molecule type" value="Genomic_DNA"/>
</dbReference>
<dbReference type="Proteomes" id="UP000663877">
    <property type="component" value="Unassembled WGS sequence"/>
</dbReference>
<dbReference type="InterPro" id="IPR018637">
    <property type="entry name" value="DUF2059"/>
</dbReference>
<dbReference type="Proteomes" id="UP000663860">
    <property type="component" value="Unassembled WGS sequence"/>
</dbReference>
<dbReference type="Pfam" id="PF09832">
    <property type="entry name" value="DUF2059"/>
    <property type="match status" value="1"/>
</dbReference>
<evidence type="ECO:0000256" key="1">
    <source>
        <dbReference type="SAM" id="SignalP"/>
    </source>
</evidence>
<evidence type="ECO:0000259" key="2">
    <source>
        <dbReference type="Pfam" id="PF09832"/>
    </source>
</evidence>